<dbReference type="AlphaFoldDB" id="K1UNC0"/>
<comment type="caution">
    <text evidence="2">The sequence shown here is derived from an EMBL/GenBank/DDBJ whole genome shotgun (WGS) entry which is preliminary data.</text>
</comment>
<accession>K1UNC0</accession>
<sequence length="244" mass="26919">MFTKTDVSAYDIVQNLFPDKSKDFVININEVEIALVKEIKPDTESRDLEKLASSISDTLSSEFYTHCVVGIGTTVTGIKDLARSFKEAQSALEVAKVFDTDRTIVSYDNLGIARLIYQLPTTLCVYLFEKEYTDDSQAGTYSVIGLNLTDELGTHEVKLSDYDMEALFGVNEKYEGIDGLVPLDEESEDAQIEDQEELTYGATVVQINSENPNESVQEIEDALENAEENTDISSTTSSVSVASA</sequence>
<feature type="domain" description="CdaR GGDEF-like" evidence="1">
    <location>
        <begin position="9"/>
        <end position="94"/>
    </location>
</feature>
<gene>
    <name evidence="2" type="ORF">LEA_02246</name>
</gene>
<proteinExistence type="predicted"/>
<protein>
    <submittedName>
        <fullName evidence="2">CdaR family transcriptional regulator</fullName>
    </submittedName>
</protein>
<feature type="non-terminal residue" evidence="2">
    <location>
        <position position="244"/>
    </location>
</feature>
<organism evidence="2">
    <name type="scientific">human gut metagenome</name>
    <dbReference type="NCBI Taxonomy" id="408170"/>
    <lineage>
        <taxon>unclassified sequences</taxon>
        <taxon>metagenomes</taxon>
        <taxon>organismal metagenomes</taxon>
    </lineage>
</organism>
<dbReference type="InterPro" id="IPR041522">
    <property type="entry name" value="CdaR_GGDEF"/>
</dbReference>
<reference evidence="2" key="1">
    <citation type="journal article" date="2013" name="Environ. Microbiol.">
        <title>Microbiota from the distal guts of lean and obese adolescents exhibit partial functional redundancy besides clear differences in community structure.</title>
        <authorList>
            <person name="Ferrer M."/>
            <person name="Ruiz A."/>
            <person name="Lanza F."/>
            <person name="Haange S.B."/>
            <person name="Oberbach A."/>
            <person name="Till H."/>
            <person name="Bargiela R."/>
            <person name="Campoy C."/>
            <person name="Segura M.T."/>
            <person name="Richter M."/>
            <person name="von Bergen M."/>
            <person name="Seifert J."/>
            <person name="Suarez A."/>
        </authorList>
    </citation>
    <scope>NUCLEOTIDE SEQUENCE</scope>
</reference>
<evidence type="ECO:0000313" key="2">
    <source>
        <dbReference type="EMBL" id="EKC79625.1"/>
    </source>
</evidence>
<name>K1UNC0_9ZZZZ</name>
<dbReference type="Pfam" id="PF17853">
    <property type="entry name" value="GGDEF_2"/>
    <property type="match status" value="1"/>
</dbReference>
<evidence type="ECO:0000259" key="1">
    <source>
        <dbReference type="Pfam" id="PF17853"/>
    </source>
</evidence>
<dbReference type="EMBL" id="AJWY01001553">
    <property type="protein sequence ID" value="EKC79625.1"/>
    <property type="molecule type" value="Genomic_DNA"/>
</dbReference>